<feature type="region of interest" description="Disordered" evidence="1">
    <location>
        <begin position="119"/>
        <end position="163"/>
    </location>
</feature>
<reference evidence="2 3" key="1">
    <citation type="submission" date="2013-02" db="EMBL/GenBank/DDBJ databases">
        <title>The Genome Annotation of Plasmodium falciparum Vietnam Oak-Knoll (FVO).</title>
        <authorList>
            <consortium name="The Broad Institute Genome Sequencing Platform"/>
            <consortium name="The Broad Institute Genome Sequencing Center for Infectious Disease"/>
            <person name="Neafsey D."/>
            <person name="Hoffman S."/>
            <person name="Volkman S."/>
            <person name="Rosenthal P."/>
            <person name="Walker B."/>
            <person name="Young S.K."/>
            <person name="Zeng Q."/>
            <person name="Gargeya S."/>
            <person name="Fitzgerald M."/>
            <person name="Haas B."/>
            <person name="Abouelleil A."/>
            <person name="Allen A.W."/>
            <person name="Alvarado L."/>
            <person name="Arachchi H.M."/>
            <person name="Berlin A.M."/>
            <person name="Chapman S.B."/>
            <person name="Gainer-Dewar J."/>
            <person name="Goldberg J."/>
            <person name="Griggs A."/>
            <person name="Gujja S."/>
            <person name="Hansen M."/>
            <person name="Howarth C."/>
            <person name="Imamovic A."/>
            <person name="Ireland A."/>
            <person name="Larimer J."/>
            <person name="McCowan C."/>
            <person name="Murphy C."/>
            <person name="Pearson M."/>
            <person name="Poon T.W."/>
            <person name="Priest M."/>
            <person name="Roberts A."/>
            <person name="Saif S."/>
            <person name="Shea T."/>
            <person name="Sisk P."/>
            <person name="Sykes S."/>
            <person name="Wortman J."/>
            <person name="Nusbaum C."/>
            <person name="Birren B."/>
        </authorList>
    </citation>
    <scope>NUCLEOTIDE SEQUENCE [LARGE SCALE GENOMIC DNA]</scope>
    <source>
        <strain evidence="3">Vietnam Oak-Knoll (FVO)</strain>
    </source>
</reference>
<evidence type="ECO:0000313" key="3">
    <source>
        <dbReference type="Proteomes" id="UP000030690"/>
    </source>
</evidence>
<dbReference type="AlphaFoldDB" id="A0A024VD84"/>
<dbReference type="Proteomes" id="UP000030690">
    <property type="component" value="Unassembled WGS sequence"/>
</dbReference>
<sequence length="204" mass="25590">MINSDNKCMNDNKESIPKEYKTQDMIEGEKERKNKIIKEYIKNMNEEDFLYLSEHLKIRIDNEIFMSQELNDYINKHIDIICELHFKNFKRPKTHMKKVFIDLTLKLKYLRHLEYLKRKKKKDKENKSKSKKEKNNKNEKDDEMENKKEKNNKNEKDDEMEMMKWKIKRKKTIKMRRMMKWKIKRKKTIKMRKMMKWKIKRMMK</sequence>
<accession>A0A024VD84</accession>
<reference evidence="2 3" key="2">
    <citation type="submission" date="2013-02" db="EMBL/GenBank/DDBJ databases">
        <title>The Genome Sequence of Plasmodium falciparum Vietnam Oak-Knoll (FVO).</title>
        <authorList>
            <consortium name="The Broad Institute Genome Sequencing Platform"/>
            <consortium name="The Broad Institute Genome Sequencing Center for Infectious Disease"/>
            <person name="Neafsey D."/>
            <person name="Cheeseman I."/>
            <person name="Volkman S."/>
            <person name="Adams J."/>
            <person name="Walker B."/>
            <person name="Young S.K."/>
            <person name="Zeng Q."/>
            <person name="Gargeya S."/>
            <person name="Fitzgerald M."/>
            <person name="Haas B."/>
            <person name="Abouelleil A."/>
            <person name="Alvarado L."/>
            <person name="Arachchi H.M."/>
            <person name="Berlin A.M."/>
            <person name="Chapman S.B."/>
            <person name="Dewar J."/>
            <person name="Goldberg J."/>
            <person name="Griggs A."/>
            <person name="Gujja S."/>
            <person name="Hansen M."/>
            <person name="Howarth C."/>
            <person name="Imamovic A."/>
            <person name="Larimer J."/>
            <person name="McCowan C."/>
            <person name="Murphy C."/>
            <person name="Neiman D."/>
            <person name="Pearson M."/>
            <person name="Priest M."/>
            <person name="Roberts A."/>
            <person name="Saif S."/>
            <person name="Shea T."/>
            <person name="Sisk P."/>
            <person name="Sykes S."/>
            <person name="Wortman J."/>
            <person name="Nusbaum C."/>
            <person name="Birren B."/>
        </authorList>
    </citation>
    <scope>NUCLEOTIDE SEQUENCE [LARGE SCALE GENOMIC DNA]</scope>
    <source>
        <strain evidence="3">Vietnam Oak-Knoll (FVO)</strain>
    </source>
</reference>
<name>A0A024VD84_PLAFA</name>
<organism evidence="2 3">
    <name type="scientific">Plasmodium falciparum Vietnam Oak-Knoll</name>
    <name type="common">FVO</name>
    <dbReference type="NCBI Taxonomy" id="1036723"/>
    <lineage>
        <taxon>Eukaryota</taxon>
        <taxon>Sar</taxon>
        <taxon>Alveolata</taxon>
        <taxon>Apicomplexa</taxon>
        <taxon>Aconoidasida</taxon>
        <taxon>Haemosporida</taxon>
        <taxon>Plasmodiidae</taxon>
        <taxon>Plasmodium</taxon>
        <taxon>Plasmodium (Laverania)</taxon>
    </lineage>
</organism>
<gene>
    <name evidence="2" type="ORF">PFFVO_00301</name>
</gene>
<evidence type="ECO:0000256" key="1">
    <source>
        <dbReference type="SAM" id="MobiDB-lite"/>
    </source>
</evidence>
<evidence type="ECO:0000313" key="2">
    <source>
        <dbReference type="EMBL" id="ETW20746.1"/>
    </source>
</evidence>
<proteinExistence type="predicted"/>
<dbReference type="EMBL" id="KI925012">
    <property type="protein sequence ID" value="ETW20746.1"/>
    <property type="molecule type" value="Genomic_DNA"/>
</dbReference>
<protein>
    <submittedName>
        <fullName evidence="2">Uncharacterized protein</fullName>
    </submittedName>
</protein>
<feature type="compositionally biased region" description="Basic and acidic residues" evidence="1">
    <location>
        <begin position="123"/>
        <end position="163"/>
    </location>
</feature>